<accession>A0ACB8SX68</accession>
<sequence length="1064" mass="120545">MERLLDFSSSQEFDVSLLDGVVRSMYAGSGGKEQQLAQQVLSQFQEHPDAWSRVPAILEKSSSSQTKFIALQILEKLINTRWKTLPSSQKQGPTASDEATLRREKTYMNKLNLALIQILKQEWPQDWPTFIPELIESSHTNISLCENNMAILKLLSEEVFDYSSDKMTQGKANALKIQLHDEFAGIFLLCTQILTEATKTSLIKITLETVLRFLNWIPLNYVFETNIIDLLLERFLEMADFRNITMKCLAEVAALDVGSEHDPKFVILYNRVVTAVSRLIPISTDIAAAYDQAAHDGQEFILCVALFISNFLQKHLFAVETEASREALIAGHAYLVKISRVDEREIFKICVEYWLKLLASLYEDMHNLPAAGSASFAQPPLSGPGTQSTMHNGSVRLKIYAEVLSELRLVVIAKMAKPEEVLVVENDEGEMVREFVQESDTIALYKSMRQLLVYLTHLDVKETETVLSEKLSKQIDGSEWSWNNVNTLCWAIGSISGAMVPSVEQGFFVHVVKNLLALAELRRGKDDKVVVASNIMYIVGQYPRFLKNHWRFTRTVVHKLFEFMHEKHEGVQDMACDTFMTIAQKCRRQFVDRQPEEREPFIIEILQLLPNATLDLSPLQVHTFYEAVGYMISAETRVDRSELLIQQLMSLPTQAWTALLSQSSADPELLKKPETMHILINILRSYVAACSSIGAGFVSQLGVIYQDMMELYNVLGLMIVETMQQEGEIAAKTPKLRYARTAKKETLRLVGTFLKAPGTSSDFVEAWLAPLLLETVLRDYQRSSPDVRDPEVLRALTTLISLHGTRVTSQVPAILDGVFEPTLSMIKQDFVEFPEHRIAFFKLLQAIVEHSFSALQKLSEMDFKQFMNSVGWAVKHTQRDVAEVGLDICNRLLSNYATAELPISKAFYERYYLVLLQDAFFVLTDADHKSGFKAQTALLARIIELVQNNQLNGAVLKPDPSVADDAFVREYIVGIFVTAFPHASRAYLNIFVSDLFLNYRDPAAFKLTLRDFLIQLKEFSGDNTDLFLEEKEAELLQKAKADREAALRIPGMLKPSQLEDDDDD</sequence>
<reference evidence="1" key="2">
    <citation type="journal article" date="2022" name="New Phytol.">
        <title>Evolutionary transition to the ectomycorrhizal habit in the genomes of a hyperdiverse lineage of mushroom-forming fungi.</title>
        <authorList>
            <person name="Looney B."/>
            <person name="Miyauchi S."/>
            <person name="Morin E."/>
            <person name="Drula E."/>
            <person name="Courty P.E."/>
            <person name="Kohler A."/>
            <person name="Kuo A."/>
            <person name="LaButti K."/>
            <person name="Pangilinan J."/>
            <person name="Lipzen A."/>
            <person name="Riley R."/>
            <person name="Andreopoulos W."/>
            <person name="He G."/>
            <person name="Johnson J."/>
            <person name="Nolan M."/>
            <person name="Tritt A."/>
            <person name="Barry K.W."/>
            <person name="Grigoriev I.V."/>
            <person name="Nagy L.G."/>
            <person name="Hibbett D."/>
            <person name="Henrissat B."/>
            <person name="Matheny P.B."/>
            <person name="Labbe J."/>
            <person name="Martin F.M."/>
        </authorList>
    </citation>
    <scope>NUCLEOTIDE SEQUENCE</scope>
    <source>
        <strain evidence="1">HHB10654</strain>
    </source>
</reference>
<dbReference type="EMBL" id="MU277216">
    <property type="protein sequence ID" value="KAI0060843.1"/>
    <property type="molecule type" value="Genomic_DNA"/>
</dbReference>
<proteinExistence type="predicted"/>
<name>A0ACB8SX68_9AGAM</name>
<evidence type="ECO:0000313" key="1">
    <source>
        <dbReference type="EMBL" id="KAI0060843.1"/>
    </source>
</evidence>
<keyword evidence="2" id="KW-1185">Reference proteome</keyword>
<comment type="caution">
    <text evidence="1">The sequence shown here is derived from an EMBL/GenBank/DDBJ whole genome shotgun (WGS) entry which is preliminary data.</text>
</comment>
<evidence type="ECO:0000313" key="2">
    <source>
        <dbReference type="Proteomes" id="UP000814140"/>
    </source>
</evidence>
<organism evidence="1 2">
    <name type="scientific">Artomyces pyxidatus</name>
    <dbReference type="NCBI Taxonomy" id="48021"/>
    <lineage>
        <taxon>Eukaryota</taxon>
        <taxon>Fungi</taxon>
        <taxon>Dikarya</taxon>
        <taxon>Basidiomycota</taxon>
        <taxon>Agaricomycotina</taxon>
        <taxon>Agaricomycetes</taxon>
        <taxon>Russulales</taxon>
        <taxon>Auriscalpiaceae</taxon>
        <taxon>Artomyces</taxon>
    </lineage>
</organism>
<protein>
    <submittedName>
        <fullName evidence="1">Uncharacterized protein</fullName>
    </submittedName>
</protein>
<gene>
    <name evidence="1" type="ORF">BV25DRAFT_1917398</name>
</gene>
<reference evidence="1" key="1">
    <citation type="submission" date="2021-03" db="EMBL/GenBank/DDBJ databases">
        <authorList>
            <consortium name="DOE Joint Genome Institute"/>
            <person name="Ahrendt S."/>
            <person name="Looney B.P."/>
            <person name="Miyauchi S."/>
            <person name="Morin E."/>
            <person name="Drula E."/>
            <person name="Courty P.E."/>
            <person name="Chicoki N."/>
            <person name="Fauchery L."/>
            <person name="Kohler A."/>
            <person name="Kuo A."/>
            <person name="Labutti K."/>
            <person name="Pangilinan J."/>
            <person name="Lipzen A."/>
            <person name="Riley R."/>
            <person name="Andreopoulos W."/>
            <person name="He G."/>
            <person name="Johnson J."/>
            <person name="Barry K.W."/>
            <person name="Grigoriev I.V."/>
            <person name="Nagy L."/>
            <person name="Hibbett D."/>
            <person name="Henrissat B."/>
            <person name="Matheny P.B."/>
            <person name="Labbe J."/>
            <person name="Martin F."/>
        </authorList>
    </citation>
    <scope>NUCLEOTIDE SEQUENCE</scope>
    <source>
        <strain evidence="1">HHB10654</strain>
    </source>
</reference>
<dbReference type="Proteomes" id="UP000814140">
    <property type="component" value="Unassembled WGS sequence"/>
</dbReference>